<proteinExistence type="predicted"/>
<protein>
    <submittedName>
        <fullName evidence="1">Uncharacterized protein</fullName>
    </submittedName>
</protein>
<name>A0A0A9GNH9_ARUDO</name>
<reference evidence="1" key="2">
    <citation type="journal article" date="2015" name="Data Brief">
        <title>Shoot transcriptome of the giant reed, Arundo donax.</title>
        <authorList>
            <person name="Barrero R.A."/>
            <person name="Guerrero F.D."/>
            <person name="Moolhuijzen P."/>
            <person name="Goolsby J.A."/>
            <person name="Tidwell J."/>
            <person name="Bellgard S.E."/>
            <person name="Bellgard M.I."/>
        </authorList>
    </citation>
    <scope>NUCLEOTIDE SEQUENCE</scope>
    <source>
        <tissue evidence="1">Shoot tissue taken approximately 20 cm above the soil surface</tissue>
    </source>
</reference>
<evidence type="ECO:0000313" key="1">
    <source>
        <dbReference type="EMBL" id="JAE26670.1"/>
    </source>
</evidence>
<sequence>MPCIFGSWSILPSYYCGVSFSVRPILIYC</sequence>
<organism evidence="1">
    <name type="scientific">Arundo donax</name>
    <name type="common">Giant reed</name>
    <name type="synonym">Donax arundinaceus</name>
    <dbReference type="NCBI Taxonomy" id="35708"/>
    <lineage>
        <taxon>Eukaryota</taxon>
        <taxon>Viridiplantae</taxon>
        <taxon>Streptophyta</taxon>
        <taxon>Embryophyta</taxon>
        <taxon>Tracheophyta</taxon>
        <taxon>Spermatophyta</taxon>
        <taxon>Magnoliopsida</taxon>
        <taxon>Liliopsida</taxon>
        <taxon>Poales</taxon>
        <taxon>Poaceae</taxon>
        <taxon>PACMAD clade</taxon>
        <taxon>Arundinoideae</taxon>
        <taxon>Arundineae</taxon>
        <taxon>Arundo</taxon>
    </lineage>
</organism>
<reference evidence="1" key="1">
    <citation type="submission" date="2014-09" db="EMBL/GenBank/DDBJ databases">
        <authorList>
            <person name="Magalhaes I.L.F."/>
            <person name="Oliveira U."/>
            <person name="Santos F.R."/>
            <person name="Vidigal T.H.D.A."/>
            <person name="Brescovit A.D."/>
            <person name="Santos A.J."/>
        </authorList>
    </citation>
    <scope>NUCLEOTIDE SEQUENCE</scope>
    <source>
        <tissue evidence="1">Shoot tissue taken approximately 20 cm above the soil surface</tissue>
    </source>
</reference>
<dbReference type="EMBL" id="GBRH01171226">
    <property type="protein sequence ID" value="JAE26670.1"/>
    <property type="molecule type" value="Transcribed_RNA"/>
</dbReference>
<dbReference type="AlphaFoldDB" id="A0A0A9GNH9"/>
<accession>A0A0A9GNH9</accession>